<accession>A0A7L6WQY1</accession>
<name>A0A7L6WQY1_STRSL</name>
<dbReference type="AlphaFoldDB" id="A0A7L6WQY1"/>
<dbReference type="EMBL" id="CP054154">
    <property type="protein sequence ID" value="QMI52034.1"/>
    <property type="molecule type" value="Genomic_DNA"/>
</dbReference>
<protein>
    <submittedName>
        <fullName evidence="1">Uncharacterized protein</fullName>
    </submittedName>
</protein>
<proteinExistence type="predicted"/>
<evidence type="ECO:0000313" key="1">
    <source>
        <dbReference type="EMBL" id="QMI52034.1"/>
    </source>
</evidence>
<evidence type="ECO:0000313" key="2">
    <source>
        <dbReference type="Proteomes" id="UP000516705"/>
    </source>
</evidence>
<dbReference type="RefSeq" id="WP_073685808.1">
    <property type="nucleotide sequence ID" value="NZ_CP054154.1"/>
</dbReference>
<gene>
    <name evidence="1" type="ORF">HRE60_10140</name>
</gene>
<organism evidence="1 2">
    <name type="scientific">Streptococcus salivarius</name>
    <dbReference type="NCBI Taxonomy" id="1304"/>
    <lineage>
        <taxon>Bacteria</taxon>
        <taxon>Bacillati</taxon>
        <taxon>Bacillota</taxon>
        <taxon>Bacilli</taxon>
        <taxon>Lactobacillales</taxon>
        <taxon>Streptococcaceae</taxon>
        <taxon>Streptococcus</taxon>
    </lineage>
</organism>
<reference evidence="1 2" key="1">
    <citation type="journal article" date="2020" name="Microbiol. Resour. Announc.">
        <title>Complete Genome Sequence of Streptococcus salivarius DB-B5, a Novel Probiotic Candidate Isolated from the Supragingival Plaque of a Healthy Female Subject.</title>
        <authorList>
            <person name="Fields F.R."/>
            <person name="Li X."/>
            <person name="Navarre W.W."/>
            <person name="Naito M."/>
        </authorList>
    </citation>
    <scope>NUCLEOTIDE SEQUENCE [LARGE SCALE GENOMIC DNA]</scope>
    <source>
        <strain evidence="1 2">DB-B5</strain>
        <plasmid evidence="1 2">pIKMIN-B501</plasmid>
    </source>
</reference>
<geneLocation type="plasmid" evidence="1 2">
    <name>pIKMIN-B501</name>
</geneLocation>
<sequence length="175" mass="20403">MHILLENGEKYIFDGVYYRKLNSKTRHLYFHQLKHNHSICLVKSQRVKRPSLSFELVDVDNISELPVLDKNDCKKIVEFFAKNITKTFDKVMEVSQTMNQLGSPTFSDGIDTTVGKSIVKVLAAQLLRTYLREQGWIVRVDFENYPSRKGQYLKVDLLKGKDIYCGVVNEYELNY</sequence>
<dbReference type="Proteomes" id="UP000516705">
    <property type="component" value="Plasmid pIKMIN-B501"/>
</dbReference>
<keyword evidence="1" id="KW-0614">Plasmid</keyword>